<keyword evidence="3" id="KW-1185">Reference proteome</keyword>
<evidence type="ECO:0000313" key="3">
    <source>
        <dbReference type="Proteomes" id="UP000289738"/>
    </source>
</evidence>
<dbReference type="AlphaFoldDB" id="A0A444XH00"/>
<dbReference type="Proteomes" id="UP000289738">
    <property type="component" value="Chromosome B09"/>
</dbReference>
<organism evidence="2 3">
    <name type="scientific">Arachis hypogaea</name>
    <name type="common">Peanut</name>
    <dbReference type="NCBI Taxonomy" id="3818"/>
    <lineage>
        <taxon>Eukaryota</taxon>
        <taxon>Viridiplantae</taxon>
        <taxon>Streptophyta</taxon>
        <taxon>Embryophyta</taxon>
        <taxon>Tracheophyta</taxon>
        <taxon>Spermatophyta</taxon>
        <taxon>Magnoliopsida</taxon>
        <taxon>eudicotyledons</taxon>
        <taxon>Gunneridae</taxon>
        <taxon>Pentapetalae</taxon>
        <taxon>rosids</taxon>
        <taxon>fabids</taxon>
        <taxon>Fabales</taxon>
        <taxon>Fabaceae</taxon>
        <taxon>Papilionoideae</taxon>
        <taxon>50 kb inversion clade</taxon>
        <taxon>dalbergioids sensu lato</taxon>
        <taxon>Dalbergieae</taxon>
        <taxon>Pterocarpus clade</taxon>
        <taxon>Arachis</taxon>
    </lineage>
</organism>
<evidence type="ECO:0000313" key="2">
    <source>
        <dbReference type="EMBL" id="RYQ88992.1"/>
    </source>
</evidence>
<protein>
    <submittedName>
        <fullName evidence="2">Uncharacterized protein</fullName>
    </submittedName>
</protein>
<sequence length="289" mass="32406">MLQSLMDAAFIGDEEDLELVLEEQRSKNDETEYVFQDSDSEGNSSEEDLPPKRSIFTISSIASITTRIPTGSSIPEEELGYLGSLGVKQTDGTPRPHFDLKVKISAYDKPIKAVALMDTGSCATVIKPHVLPKEMWAPFFKRFAAANSEVFTINLISKKPVGLEIFPGQTTWLRVLGSYLPDKDVLFGFDAFFRTHGLHIKPTGLSYKGQFLPFTGIQSILEIQEAPEEYKEIQQLFLSACCDSHDQFNHPAPLWKNPEFYVRLPFKKNEDINPTKATHSGMNPENGKN</sequence>
<proteinExistence type="predicted"/>
<gene>
    <name evidence="2" type="ORF">Ahy_B09g095867</name>
</gene>
<feature type="region of interest" description="Disordered" evidence="1">
    <location>
        <begin position="23"/>
        <end position="51"/>
    </location>
</feature>
<reference evidence="2 3" key="1">
    <citation type="submission" date="2019-01" db="EMBL/GenBank/DDBJ databases">
        <title>Sequencing of cultivated peanut Arachis hypogaea provides insights into genome evolution and oil improvement.</title>
        <authorList>
            <person name="Chen X."/>
        </authorList>
    </citation>
    <scope>NUCLEOTIDE SEQUENCE [LARGE SCALE GENOMIC DNA]</scope>
    <source>
        <strain evidence="3">cv. Fuhuasheng</strain>
        <tissue evidence="2">Leaves</tissue>
    </source>
</reference>
<evidence type="ECO:0000256" key="1">
    <source>
        <dbReference type="SAM" id="MobiDB-lite"/>
    </source>
</evidence>
<accession>A0A444XH00</accession>
<feature type="compositionally biased region" description="Acidic residues" evidence="1">
    <location>
        <begin position="38"/>
        <end position="48"/>
    </location>
</feature>
<comment type="caution">
    <text evidence="2">The sequence shown here is derived from an EMBL/GenBank/DDBJ whole genome shotgun (WGS) entry which is preliminary data.</text>
</comment>
<dbReference type="EMBL" id="SDMP01000019">
    <property type="protein sequence ID" value="RYQ88992.1"/>
    <property type="molecule type" value="Genomic_DNA"/>
</dbReference>
<name>A0A444XH00_ARAHY</name>